<evidence type="ECO:0000313" key="3">
    <source>
        <dbReference type="Proteomes" id="UP000311469"/>
    </source>
</evidence>
<organism evidence="2 3">
    <name type="scientific">Sphingobium fuliginis ATCC 27551</name>
    <dbReference type="NCBI Taxonomy" id="1208342"/>
    <lineage>
        <taxon>Bacteria</taxon>
        <taxon>Pseudomonadati</taxon>
        <taxon>Pseudomonadota</taxon>
        <taxon>Alphaproteobacteria</taxon>
        <taxon>Sphingomonadales</taxon>
        <taxon>Sphingomonadaceae</taxon>
        <taxon>Sphingobium</taxon>
    </lineage>
</organism>
<dbReference type="Proteomes" id="UP000311469">
    <property type="component" value="Chromosome cSF1"/>
</dbReference>
<dbReference type="Pfam" id="PF14534">
    <property type="entry name" value="DUF4440"/>
    <property type="match status" value="1"/>
</dbReference>
<sequence>MNHSVEDIIRELENRRIAALVSTDLAALNNLLADDLVHVHGNGKIDDKEEYLQGVASKYRYHSIQRGDLNIRVFGNVAIVVGRLSQTVSFQGDAKRIDMNAVVTQTWTRDADNWRQNSCHTGVVST</sequence>
<dbReference type="InterPro" id="IPR027843">
    <property type="entry name" value="DUF4440"/>
</dbReference>
<name>A0A5B8CGN9_SPHSA</name>
<feature type="domain" description="DUF4440" evidence="1">
    <location>
        <begin position="9"/>
        <end position="115"/>
    </location>
</feature>
<dbReference type="SUPFAM" id="SSF54427">
    <property type="entry name" value="NTF2-like"/>
    <property type="match status" value="1"/>
</dbReference>
<dbReference type="AlphaFoldDB" id="A0A5B8CGN9"/>
<reference evidence="2 3" key="1">
    <citation type="submission" date="2019-06" db="EMBL/GenBank/DDBJ databases">
        <title>Genome organization and adaptive potential of archetypical organophosphate degarding Sphingobium fuliginis ATCC 27551.</title>
        <authorList>
            <person name="Sarwar A."/>
            <person name="Parthasarathy S."/>
            <person name="Singh C."/>
            <person name="Siddavattam D."/>
        </authorList>
    </citation>
    <scope>NUCLEOTIDE SEQUENCE [LARGE SCALE GENOMIC DNA]</scope>
    <source>
        <strain evidence="2 3">ATCC 27551</strain>
    </source>
</reference>
<dbReference type="InterPro" id="IPR032710">
    <property type="entry name" value="NTF2-like_dom_sf"/>
</dbReference>
<accession>A0A5B8CGN9</accession>
<evidence type="ECO:0000313" key="2">
    <source>
        <dbReference type="EMBL" id="QDC37862.1"/>
    </source>
</evidence>
<dbReference type="RefSeq" id="WP_140042392.1">
    <property type="nucleotide sequence ID" value="NZ_CP041016.1"/>
</dbReference>
<dbReference type="KEGG" id="sufl:FIL70_12085"/>
<proteinExistence type="predicted"/>
<dbReference type="Gene3D" id="3.10.450.50">
    <property type="match status" value="1"/>
</dbReference>
<protein>
    <submittedName>
        <fullName evidence="2">Nuclear transport factor 2 family protein</fullName>
    </submittedName>
</protein>
<gene>
    <name evidence="2" type="ORF">FIL70_12085</name>
</gene>
<dbReference type="EMBL" id="CP041016">
    <property type="protein sequence ID" value="QDC37862.1"/>
    <property type="molecule type" value="Genomic_DNA"/>
</dbReference>
<evidence type="ECO:0000259" key="1">
    <source>
        <dbReference type="Pfam" id="PF14534"/>
    </source>
</evidence>